<dbReference type="PROSITE" id="PS51257">
    <property type="entry name" value="PROKAR_LIPOPROTEIN"/>
    <property type="match status" value="1"/>
</dbReference>
<evidence type="ECO:0000256" key="2">
    <source>
        <dbReference type="ARBA" id="ARBA00023136"/>
    </source>
</evidence>
<feature type="chain" id="PRO_5003902487" evidence="5">
    <location>
        <begin position="23"/>
        <end position="224"/>
    </location>
</feature>
<name>K7A234_9ALTE</name>
<dbReference type="RefSeq" id="WP_006012763.1">
    <property type="nucleotide sequence ID" value="NZ_AUAV01000005.1"/>
</dbReference>
<reference evidence="8" key="1">
    <citation type="journal article" date="2014" name="Environ. Microbiol.">
        <title>Comparative genomics of the marine bacterial genus Glaciecola reveals the high degree of genomic diversity and genomic characteristic for cold adaptation.</title>
        <authorList>
            <person name="Qin Q.L."/>
            <person name="Xie B.B."/>
            <person name="Yu Y."/>
            <person name="Shu Y.L."/>
            <person name="Rong J.C."/>
            <person name="Zhang Y.J."/>
            <person name="Zhao D.L."/>
            <person name="Chen X.L."/>
            <person name="Zhang X.Y."/>
            <person name="Chen B."/>
            <person name="Zhou B.C."/>
            <person name="Zhang Y.Z."/>
        </authorList>
    </citation>
    <scope>NUCLEOTIDE SEQUENCE [LARGE SCALE GENOMIC DNA]</scope>
    <source>
        <strain evidence="8">ACAM 615</strain>
    </source>
</reference>
<dbReference type="PROSITE" id="PS51123">
    <property type="entry name" value="OMPA_2"/>
    <property type="match status" value="1"/>
</dbReference>
<evidence type="ECO:0000256" key="3">
    <source>
        <dbReference type="ARBA" id="ARBA00023237"/>
    </source>
</evidence>
<keyword evidence="8" id="KW-1185">Reference proteome</keyword>
<dbReference type="Proteomes" id="UP000006251">
    <property type="component" value="Unassembled WGS sequence"/>
</dbReference>
<proteinExistence type="predicted"/>
<keyword evidence="7" id="KW-0449">Lipoprotein</keyword>
<dbReference type="InterPro" id="IPR006665">
    <property type="entry name" value="OmpA-like"/>
</dbReference>
<comment type="caution">
    <text evidence="7">The sequence shown here is derived from an EMBL/GenBank/DDBJ whole genome shotgun (WGS) entry which is preliminary data.</text>
</comment>
<sequence length="224" mass="23568">MKILSVAISLSCLLLVTSCATYDPYTGEQEVSKAGKGAGIGAGVAAVVAYLANKDKDAGKRNERILKAAAGGAAIGGSIGYYMDVQEAKLREQLRGSGVSVERDGDNINLVMPGNITFASGNADIAQGFLPVLDSVILVLTEFNKTLVVVSGHTDSTGSGSLNQNLSEKRAQSVSDYFFKNGIIRDRLDVIGFGETQAIASNATEQGKQKNRRVEISLLPITQP</sequence>
<dbReference type="PRINTS" id="PR01023">
    <property type="entry name" value="NAFLGMOTY"/>
</dbReference>
<comment type="subcellular location">
    <subcellularLocation>
        <location evidence="1">Cell outer membrane</location>
    </subcellularLocation>
</comment>
<evidence type="ECO:0000256" key="1">
    <source>
        <dbReference type="ARBA" id="ARBA00004442"/>
    </source>
</evidence>
<evidence type="ECO:0000313" key="7">
    <source>
        <dbReference type="EMBL" id="GAC29585.1"/>
    </source>
</evidence>
<feature type="signal peptide" evidence="5">
    <location>
        <begin position="1"/>
        <end position="22"/>
    </location>
</feature>
<dbReference type="PANTHER" id="PTHR30329:SF21">
    <property type="entry name" value="LIPOPROTEIN YIAD-RELATED"/>
    <property type="match status" value="1"/>
</dbReference>
<evidence type="ECO:0000313" key="8">
    <source>
        <dbReference type="Proteomes" id="UP000006251"/>
    </source>
</evidence>
<evidence type="ECO:0000256" key="5">
    <source>
        <dbReference type="SAM" id="SignalP"/>
    </source>
</evidence>
<dbReference type="InterPro" id="IPR006690">
    <property type="entry name" value="OMPA-like_CS"/>
</dbReference>
<feature type="domain" description="OmpA-like" evidence="6">
    <location>
        <begin position="105"/>
        <end position="222"/>
    </location>
</feature>
<dbReference type="PROSITE" id="PS01068">
    <property type="entry name" value="OMPA_1"/>
    <property type="match status" value="1"/>
</dbReference>
<gene>
    <name evidence="7" type="primary">yiaD</name>
    <name evidence="7" type="ORF">GPAL_2734</name>
</gene>
<dbReference type="PRINTS" id="PR01021">
    <property type="entry name" value="OMPADOMAIN"/>
</dbReference>
<dbReference type="Gene3D" id="3.30.1330.60">
    <property type="entry name" value="OmpA-like domain"/>
    <property type="match status" value="1"/>
</dbReference>
<dbReference type="CDD" id="cd07185">
    <property type="entry name" value="OmpA_C-like"/>
    <property type="match status" value="1"/>
</dbReference>
<dbReference type="AlphaFoldDB" id="K7A234"/>
<dbReference type="STRING" id="1121922.GCA_000428905_01082"/>
<keyword evidence="3" id="KW-0998">Cell outer membrane</keyword>
<dbReference type="EMBL" id="BAEQ01000048">
    <property type="protein sequence ID" value="GAC29585.1"/>
    <property type="molecule type" value="Genomic_DNA"/>
</dbReference>
<dbReference type="InterPro" id="IPR036737">
    <property type="entry name" value="OmpA-like_sf"/>
</dbReference>
<keyword evidence="5" id="KW-0732">Signal</keyword>
<dbReference type="OrthoDB" id="9782229at2"/>
<dbReference type="Pfam" id="PF00691">
    <property type="entry name" value="OmpA"/>
    <property type="match status" value="1"/>
</dbReference>
<dbReference type="InterPro" id="IPR006664">
    <property type="entry name" value="OMP_bac"/>
</dbReference>
<dbReference type="SUPFAM" id="SSF103088">
    <property type="entry name" value="OmpA-like"/>
    <property type="match status" value="1"/>
</dbReference>
<evidence type="ECO:0000259" key="6">
    <source>
        <dbReference type="PROSITE" id="PS51123"/>
    </source>
</evidence>
<evidence type="ECO:0000256" key="4">
    <source>
        <dbReference type="PROSITE-ProRule" id="PRU00473"/>
    </source>
</evidence>
<keyword evidence="2 4" id="KW-0472">Membrane</keyword>
<organism evidence="7 8">
    <name type="scientific">Brumicola pallidula DSM 14239 = ACAM 615</name>
    <dbReference type="NCBI Taxonomy" id="1121922"/>
    <lineage>
        <taxon>Bacteria</taxon>
        <taxon>Pseudomonadati</taxon>
        <taxon>Pseudomonadota</taxon>
        <taxon>Gammaproteobacteria</taxon>
        <taxon>Alteromonadales</taxon>
        <taxon>Alteromonadaceae</taxon>
        <taxon>Brumicola</taxon>
    </lineage>
</organism>
<accession>K7A234</accession>
<dbReference type="GO" id="GO:0009279">
    <property type="term" value="C:cell outer membrane"/>
    <property type="evidence" value="ECO:0007669"/>
    <property type="project" value="UniProtKB-SubCell"/>
</dbReference>
<dbReference type="InterPro" id="IPR050330">
    <property type="entry name" value="Bact_OuterMem_StrucFunc"/>
</dbReference>
<dbReference type="PANTHER" id="PTHR30329">
    <property type="entry name" value="STATOR ELEMENT OF FLAGELLAR MOTOR COMPLEX"/>
    <property type="match status" value="1"/>
</dbReference>
<protein>
    <submittedName>
        <fullName evidence="7">Inner membrane lipoprotein yiaD</fullName>
    </submittedName>
</protein>